<dbReference type="InterPro" id="IPR010982">
    <property type="entry name" value="Lambda_DNA-bd_dom_sf"/>
</dbReference>
<keyword evidence="2" id="KW-1185">Reference proteome</keyword>
<dbReference type="GO" id="GO:0003677">
    <property type="term" value="F:DNA binding"/>
    <property type="evidence" value="ECO:0007669"/>
    <property type="project" value="InterPro"/>
</dbReference>
<dbReference type="CDD" id="cd02209">
    <property type="entry name" value="cupin_XRE_C"/>
    <property type="match status" value="1"/>
</dbReference>
<dbReference type="InterPro" id="IPR014710">
    <property type="entry name" value="RmlC-like_jellyroll"/>
</dbReference>
<organism evidence="1 2">
    <name type="scientific">Tessaracoccus flavus</name>
    <dbReference type="NCBI Taxonomy" id="1610493"/>
    <lineage>
        <taxon>Bacteria</taxon>
        <taxon>Bacillati</taxon>
        <taxon>Actinomycetota</taxon>
        <taxon>Actinomycetes</taxon>
        <taxon>Propionibacteriales</taxon>
        <taxon>Propionibacteriaceae</taxon>
        <taxon>Tessaracoccus</taxon>
    </lineage>
</organism>
<accession>A0A1Q2CHI6</accession>
<dbReference type="GO" id="GO:0003700">
    <property type="term" value="F:DNA-binding transcription factor activity"/>
    <property type="evidence" value="ECO:0007669"/>
    <property type="project" value="TreeGrafter"/>
</dbReference>
<dbReference type="InterPro" id="IPR050807">
    <property type="entry name" value="TransReg_Diox_bact_type"/>
</dbReference>
<dbReference type="SUPFAM" id="SSF47413">
    <property type="entry name" value="lambda repressor-like DNA-binding domains"/>
    <property type="match status" value="1"/>
</dbReference>
<evidence type="ECO:0000313" key="1">
    <source>
        <dbReference type="EMBL" id="AQP45571.1"/>
    </source>
</evidence>
<dbReference type="PANTHER" id="PTHR46797">
    <property type="entry name" value="HTH-TYPE TRANSCRIPTIONAL REGULATOR"/>
    <property type="match status" value="1"/>
</dbReference>
<dbReference type="Gene3D" id="1.10.260.40">
    <property type="entry name" value="lambda repressor-like DNA-binding domains"/>
    <property type="match status" value="1"/>
</dbReference>
<dbReference type="EMBL" id="CP019605">
    <property type="protein sequence ID" value="AQP45571.1"/>
    <property type="molecule type" value="Genomic_DNA"/>
</dbReference>
<dbReference type="InterPro" id="IPR013096">
    <property type="entry name" value="Cupin_2"/>
</dbReference>
<dbReference type="Pfam" id="PF07883">
    <property type="entry name" value="Cupin_2"/>
    <property type="match status" value="1"/>
</dbReference>
<protein>
    <submittedName>
        <fullName evidence="1">Uncharacterized protein</fullName>
    </submittedName>
</protein>
<name>A0A1Q2CHI6_9ACTN</name>
<dbReference type="GO" id="GO:0005829">
    <property type="term" value="C:cytosol"/>
    <property type="evidence" value="ECO:0007669"/>
    <property type="project" value="TreeGrafter"/>
</dbReference>
<proteinExistence type="predicted"/>
<dbReference type="Proteomes" id="UP000188324">
    <property type="component" value="Chromosome"/>
</dbReference>
<dbReference type="AlphaFoldDB" id="A0A1Q2CHI6"/>
<dbReference type="Pfam" id="PF13560">
    <property type="entry name" value="HTH_31"/>
    <property type="match status" value="1"/>
</dbReference>
<dbReference type="InterPro" id="IPR001387">
    <property type="entry name" value="Cro/C1-type_HTH"/>
</dbReference>
<dbReference type="InterPro" id="IPR011051">
    <property type="entry name" value="RmlC_Cupin_sf"/>
</dbReference>
<dbReference type="SUPFAM" id="SSF51182">
    <property type="entry name" value="RmlC-like cupins"/>
    <property type="match status" value="1"/>
</dbReference>
<dbReference type="KEGG" id="tfl:RPIT_12775"/>
<dbReference type="PROSITE" id="PS50943">
    <property type="entry name" value="HTH_CROC1"/>
    <property type="match status" value="1"/>
</dbReference>
<dbReference type="SMART" id="SM00530">
    <property type="entry name" value="HTH_XRE"/>
    <property type="match status" value="1"/>
</dbReference>
<evidence type="ECO:0000313" key="2">
    <source>
        <dbReference type="Proteomes" id="UP000188324"/>
    </source>
</evidence>
<reference evidence="1 2" key="1">
    <citation type="journal article" date="2016" name="Int. J. Syst. Evol. Microbiol.">
        <title>Tessaracoccus flavus sp. nov., isolated from the drainage system of a lindane-producing factory.</title>
        <authorList>
            <person name="Kumari R."/>
            <person name="Singh P."/>
            <person name="Schumann P."/>
            <person name="Lal R."/>
        </authorList>
    </citation>
    <scope>NUCLEOTIDE SEQUENCE [LARGE SCALE GENOMIC DNA]</scope>
    <source>
        <strain evidence="1 2">RP1T</strain>
    </source>
</reference>
<dbReference type="Gene3D" id="2.60.120.10">
    <property type="entry name" value="Jelly Rolls"/>
    <property type="match status" value="1"/>
</dbReference>
<dbReference type="PANTHER" id="PTHR46797:SF1">
    <property type="entry name" value="METHYLPHOSPHONATE SYNTHASE"/>
    <property type="match status" value="1"/>
</dbReference>
<dbReference type="STRING" id="1610493.RPIT_12775"/>
<dbReference type="RefSeq" id="WP_077343778.1">
    <property type="nucleotide sequence ID" value="NZ_FNPU01000004.1"/>
</dbReference>
<dbReference type="CDD" id="cd00093">
    <property type="entry name" value="HTH_XRE"/>
    <property type="match status" value="1"/>
</dbReference>
<gene>
    <name evidence="1" type="ORF">RPIT_12775</name>
</gene>
<sequence>MSYELGSGNELGRRLRAAREVQNRSLRSLAAAIGVSPSLMSQVETGRTLPSLTTLYALVTELGISFDALLGREAPGSPPPAPAPVYRRREEFKHQAEAEGRAIDMDNGVRWERLSVFEGTDVEALRATYQPGASSSVEGKFMYHYGNEHLYLISGELTLHLDLDRHTIHAGDSVVFNAERPHLFVNASDEPAVGVWYIFGREAAARAALGSHHQLAAPPSDGKVHDALDVLHNFRTS</sequence>